<evidence type="ECO:0000256" key="2">
    <source>
        <dbReference type="PROSITE-ProRule" id="PRU00191"/>
    </source>
</evidence>
<dbReference type="InterPro" id="IPR036860">
    <property type="entry name" value="SH2_dom_sf"/>
</dbReference>
<proteinExistence type="predicted"/>
<dbReference type="GeneID" id="106460297"/>
<evidence type="ECO:0000313" key="6">
    <source>
        <dbReference type="Proteomes" id="UP000694941"/>
    </source>
</evidence>
<feature type="region of interest" description="Disordered" evidence="3">
    <location>
        <begin position="1"/>
        <end position="33"/>
    </location>
</feature>
<dbReference type="SMART" id="SM00462">
    <property type="entry name" value="PTB"/>
    <property type="match status" value="1"/>
</dbReference>
<dbReference type="CDD" id="cd09925">
    <property type="entry name" value="SH2_SHC"/>
    <property type="match status" value="1"/>
</dbReference>
<evidence type="ECO:0000313" key="9">
    <source>
        <dbReference type="RefSeq" id="XP_022242699.1"/>
    </source>
</evidence>
<dbReference type="Proteomes" id="UP000694941">
    <property type="component" value="Unplaced"/>
</dbReference>
<organism evidence="6 7">
    <name type="scientific">Limulus polyphemus</name>
    <name type="common">Atlantic horseshoe crab</name>
    <dbReference type="NCBI Taxonomy" id="6850"/>
    <lineage>
        <taxon>Eukaryota</taxon>
        <taxon>Metazoa</taxon>
        <taxon>Ecdysozoa</taxon>
        <taxon>Arthropoda</taxon>
        <taxon>Chelicerata</taxon>
        <taxon>Merostomata</taxon>
        <taxon>Xiphosura</taxon>
        <taxon>Limulidae</taxon>
        <taxon>Limulus</taxon>
    </lineage>
</organism>
<dbReference type="InterPro" id="IPR000980">
    <property type="entry name" value="SH2"/>
</dbReference>
<keyword evidence="6" id="KW-1185">Reference proteome</keyword>
<feature type="compositionally biased region" description="Polar residues" evidence="3">
    <location>
        <begin position="281"/>
        <end position="291"/>
    </location>
</feature>
<dbReference type="InterPro" id="IPR011993">
    <property type="entry name" value="PH-like_dom_sf"/>
</dbReference>
<name>A0ABM1SGE2_LIMPO</name>
<dbReference type="PRINTS" id="PR00401">
    <property type="entry name" value="SH2DOMAIN"/>
</dbReference>
<feature type="compositionally biased region" description="Pro residues" evidence="3">
    <location>
        <begin position="379"/>
        <end position="388"/>
    </location>
</feature>
<dbReference type="RefSeq" id="XP_022242699.1">
    <property type="nucleotide sequence ID" value="XM_022386991.1"/>
</dbReference>
<dbReference type="InterPro" id="IPR035676">
    <property type="entry name" value="SHC_SH2"/>
</dbReference>
<evidence type="ECO:0000313" key="8">
    <source>
        <dbReference type="RefSeq" id="XP_022242698.1"/>
    </source>
</evidence>
<dbReference type="PANTHER" id="PTHR10337:SF11">
    <property type="entry name" value="DSHC PROTEIN"/>
    <property type="match status" value="1"/>
</dbReference>
<dbReference type="RefSeq" id="XP_022242698.1">
    <property type="nucleotide sequence ID" value="XM_022386990.1"/>
</dbReference>
<dbReference type="Pfam" id="PF00017">
    <property type="entry name" value="SH2"/>
    <property type="match status" value="1"/>
</dbReference>
<dbReference type="RefSeq" id="XP_022242697.1">
    <property type="nucleotide sequence ID" value="XM_022386989.1"/>
</dbReference>
<dbReference type="InterPro" id="IPR006020">
    <property type="entry name" value="PTB/PI_dom"/>
</dbReference>
<evidence type="ECO:0000313" key="7">
    <source>
        <dbReference type="RefSeq" id="XP_022242697.1"/>
    </source>
</evidence>
<gene>
    <name evidence="7 8 9" type="primary">LOC106460297</name>
</gene>
<evidence type="ECO:0000259" key="4">
    <source>
        <dbReference type="PROSITE" id="PS01179"/>
    </source>
</evidence>
<dbReference type="CDD" id="cd01209">
    <property type="entry name" value="PTB_Shc"/>
    <property type="match status" value="1"/>
</dbReference>
<dbReference type="SUPFAM" id="SSF50729">
    <property type="entry name" value="PH domain-like"/>
    <property type="match status" value="1"/>
</dbReference>
<keyword evidence="1 2" id="KW-0727">SH2 domain</keyword>
<reference evidence="7 8" key="1">
    <citation type="submission" date="2025-05" db="UniProtKB">
        <authorList>
            <consortium name="RefSeq"/>
        </authorList>
    </citation>
    <scope>IDENTIFICATION</scope>
    <source>
        <tissue evidence="7 8">Muscle</tissue>
    </source>
</reference>
<feature type="domain" description="PID" evidence="4">
    <location>
        <begin position="48"/>
        <end position="209"/>
    </location>
</feature>
<dbReference type="PROSITE" id="PS50001">
    <property type="entry name" value="SH2"/>
    <property type="match status" value="1"/>
</dbReference>
<dbReference type="PANTHER" id="PTHR10337">
    <property type="entry name" value="SHC TRANSFORMING PROTEIN"/>
    <property type="match status" value="1"/>
</dbReference>
<evidence type="ECO:0000256" key="3">
    <source>
        <dbReference type="SAM" id="MobiDB-lite"/>
    </source>
</evidence>
<dbReference type="InterPro" id="IPR051235">
    <property type="entry name" value="CEP152/SHC-Transforming"/>
</dbReference>
<dbReference type="SUPFAM" id="SSF55550">
    <property type="entry name" value="SH2 domain"/>
    <property type="match status" value="1"/>
</dbReference>
<protein>
    <submittedName>
        <fullName evidence="7 8">SHC-transforming protein 1-like isoform X2</fullName>
    </submittedName>
</protein>
<feature type="region of interest" description="Disordered" evidence="3">
    <location>
        <begin position="279"/>
        <end position="315"/>
    </location>
</feature>
<feature type="domain" description="SH2" evidence="5">
    <location>
        <begin position="418"/>
        <end position="509"/>
    </location>
</feature>
<dbReference type="Gene3D" id="2.30.29.30">
    <property type="entry name" value="Pleckstrin-homology domain (PH domain)/Phosphotyrosine-binding domain (PTB)"/>
    <property type="match status" value="1"/>
</dbReference>
<feature type="region of interest" description="Disordered" evidence="3">
    <location>
        <begin position="334"/>
        <end position="390"/>
    </location>
</feature>
<dbReference type="InterPro" id="IPR006019">
    <property type="entry name" value="PID_Shc-like"/>
</dbReference>
<sequence>MSRVRIHWAGGGGTSSAGGVNPSSGGADNFINKPPRGWLHPDQEIRDGGICYGIRYVGCLEVNTSMKSLDFDTRSQIAKECINRVCEAAGLKTVDKKRKVDKRISRMLAEKPNMDFAGSNVNLTITSSYLSLIVMESGEVVVNHEMPNISFASGGDADTLDFIAYVAKDQRYGRACFVLECGGGLAQEVITTIGQAFELRFKEFLRRAPRSINIQDGQRMENSVINGSRSASTDDPEYYNDLPGKIPPDGPPPVPPLPDYHTATQNGAMAPLQYAAIKEPTPSSAPKSSAVTEEKENTTSDNLIDFGPEGSVAVLPKRPEPEYVNTTLCMGNKVGSDIPPASSNHSPTPSLLPPREPPVSRDPFDMQPFDSNLPSNQYPLPPPPPRHGPLPYNKSTVQSVPKTVSPASLKAALQQEEWFHGPISRKDSEALVVHDGDFLVRESQGSPGQYVLTGMRSGQRKHLLLVDPEGVVRTKDRTFESVSHLINYHRDNGLPIISAESALLLRTSIPRTKSVR</sequence>
<evidence type="ECO:0000256" key="1">
    <source>
        <dbReference type="ARBA" id="ARBA00022999"/>
    </source>
</evidence>
<dbReference type="PRINTS" id="PR00629">
    <property type="entry name" value="SHCPIDOMAIN"/>
</dbReference>
<accession>A0ABM1SGE2</accession>
<dbReference type="Gene3D" id="3.30.505.10">
    <property type="entry name" value="SH2 domain"/>
    <property type="match status" value="1"/>
</dbReference>
<dbReference type="Pfam" id="PF00640">
    <property type="entry name" value="PID"/>
    <property type="match status" value="1"/>
</dbReference>
<dbReference type="PROSITE" id="PS01179">
    <property type="entry name" value="PID"/>
    <property type="match status" value="1"/>
</dbReference>
<evidence type="ECO:0000259" key="5">
    <source>
        <dbReference type="PROSITE" id="PS50001"/>
    </source>
</evidence>
<dbReference type="SMART" id="SM00252">
    <property type="entry name" value="SH2"/>
    <property type="match status" value="1"/>
</dbReference>